<sequence length="244" mass="27181">MSYEKLAVDIAGHEIDADTIKAWVQAFAYQGFDAKRVMELLVERGGDDWVEDAKQMIILCLTRGNKPSKMMVKMSEKGKKIVQALVKRYSLKEGNPSRDDLTLSRVTAALAGYTCQATEYVEEFLPVTGKNMDDLSKNYPRAMMHPSFAGLIDPKLPPDVLSTICDAFSLFMVQFSRTINPRNRGLSVSEVASTFDRPINAAMNSSFISGEQRKSFLRNLGILDENMQPSNPVKAAAKVFRGLK</sequence>
<evidence type="ECO:0000256" key="13">
    <source>
        <dbReference type="ARBA" id="ARBA00023086"/>
    </source>
</evidence>
<dbReference type="Pfam" id="PF05733">
    <property type="entry name" value="Tenui_N"/>
    <property type="match status" value="1"/>
</dbReference>
<evidence type="ECO:0000256" key="2">
    <source>
        <dbReference type="ARBA" id="ARBA00004147"/>
    </source>
</evidence>
<keyword evidence="8 17" id="KW-0167">Capsid protein</keyword>
<keyword evidence="15 17" id="KW-0687">Ribonucleoprotein</keyword>
<name>F2W3Q2_9VIRU</name>
<dbReference type="GO" id="GO:1990904">
    <property type="term" value="C:ribonucleoprotein complex"/>
    <property type="evidence" value="ECO:0007669"/>
    <property type="project" value="UniProtKB-KW"/>
</dbReference>
<evidence type="ECO:0000256" key="12">
    <source>
        <dbReference type="ARBA" id="ARBA00022884"/>
    </source>
</evidence>
<dbReference type="KEGG" id="vg:10417347"/>
<evidence type="ECO:0000256" key="11">
    <source>
        <dbReference type="ARBA" id="ARBA00022844"/>
    </source>
</evidence>
<dbReference type="GO" id="GO:0044177">
    <property type="term" value="C:host cell Golgi apparatus"/>
    <property type="evidence" value="ECO:0007669"/>
    <property type="project" value="UniProtKB-SubCell"/>
</dbReference>
<keyword evidence="14" id="KW-1035">Host cytoplasm</keyword>
<keyword evidence="19" id="KW-1185">Reference proteome</keyword>
<evidence type="ECO:0000256" key="8">
    <source>
        <dbReference type="ARBA" id="ARBA00022561"/>
    </source>
</evidence>
<evidence type="ECO:0000256" key="17">
    <source>
        <dbReference type="PIRNR" id="PIRNR003953"/>
    </source>
</evidence>
<organism evidence="18 19">
    <name type="scientific">Chandiru virus</name>
    <dbReference type="NCBI Taxonomy" id="629725"/>
    <lineage>
        <taxon>Viruses</taxon>
        <taxon>Riboviria</taxon>
        <taxon>Orthornavirae</taxon>
        <taxon>Negarnaviricota</taxon>
        <taxon>Polyploviricotina</taxon>
        <taxon>Bunyaviricetes</taxon>
        <taxon>Hareavirales</taxon>
        <taxon>Phenuiviridae</taxon>
        <taxon>Phlebovirus</taxon>
        <taxon>Phlebovirus candiruense</taxon>
    </lineage>
</organism>
<proteinExistence type="inferred from homology"/>
<protein>
    <recommendedName>
        <fullName evidence="7 17">Nucleoprotein</fullName>
    </recommendedName>
</protein>
<evidence type="ECO:0000256" key="10">
    <source>
        <dbReference type="ARBA" id="ARBA00022812"/>
    </source>
</evidence>
<evidence type="ECO:0000256" key="9">
    <source>
        <dbReference type="ARBA" id="ARBA00022562"/>
    </source>
</evidence>
<evidence type="ECO:0000256" key="16">
    <source>
        <dbReference type="ARBA" id="ARBA00046628"/>
    </source>
</evidence>
<dbReference type="Proteomes" id="UP000202898">
    <property type="component" value="Genome"/>
</dbReference>
<dbReference type="PIRSF" id="PIRSF003953">
    <property type="entry name" value="N_PhelboV"/>
    <property type="match status" value="1"/>
</dbReference>
<evidence type="ECO:0000256" key="14">
    <source>
        <dbReference type="ARBA" id="ARBA00023200"/>
    </source>
</evidence>
<accession>F2W3Q2</accession>
<dbReference type="InterPro" id="IPR015971">
    <property type="entry name" value="Nucleocapsid_Phlebovirus"/>
</dbReference>
<evidence type="ECO:0000256" key="3">
    <source>
        <dbReference type="ARBA" id="ARBA00004192"/>
    </source>
</evidence>
<evidence type="ECO:0000256" key="15">
    <source>
        <dbReference type="ARBA" id="ARBA00023274"/>
    </source>
</evidence>
<dbReference type="GO" id="GO:0003723">
    <property type="term" value="F:RNA binding"/>
    <property type="evidence" value="ECO:0007669"/>
    <property type="project" value="UniProtKB-UniRule"/>
</dbReference>
<evidence type="ECO:0000256" key="5">
    <source>
        <dbReference type="ARBA" id="ARBA00004452"/>
    </source>
</evidence>
<dbReference type="GeneID" id="10417347"/>
<dbReference type="GO" id="GO:0019013">
    <property type="term" value="C:viral nucleocapsid"/>
    <property type="evidence" value="ECO:0007669"/>
    <property type="project" value="UniProtKB-UniRule"/>
</dbReference>
<keyword evidence="12 17" id="KW-0694">RNA-binding</keyword>
<keyword evidence="11 17" id="KW-0946">Virion</keyword>
<keyword evidence="13 17" id="KW-0543">Viral nucleoprotein</keyword>
<evidence type="ECO:0000313" key="19">
    <source>
        <dbReference type="Proteomes" id="UP000202898"/>
    </source>
</evidence>
<dbReference type="GO" id="GO:0042025">
    <property type="term" value="C:host cell nucleus"/>
    <property type="evidence" value="ECO:0007669"/>
    <property type="project" value="UniProtKB-SubCell"/>
</dbReference>
<comment type="subunit">
    <text evidence="16">Homodimer. Homohexamer; ring-shaped, necessary to form the nucleocapsid. Homopentamers; opened pentamers in solution. Binds to viral genomic RNA. Interacts with glycoprotein Gn; this interaction allows packaging of nucleocapsids into virions.</text>
</comment>
<evidence type="ECO:0000256" key="6">
    <source>
        <dbReference type="ARBA" id="ARBA00005299"/>
    </source>
</evidence>
<dbReference type="InterPro" id="IPR009522">
    <property type="entry name" value="Capsid_Phlebovir/Tenuivir"/>
</dbReference>
<dbReference type="OrthoDB" id="11777at10239"/>
<reference evidence="18 19" key="1">
    <citation type="journal article" date="2011" name="J. Virol.">
        <title>Characterization of the Candiru antigenic complex (Bunyaviridae: Phlebovirus), a highly diverse and reassorting group of viruses affecting humans in tropical America.</title>
        <authorList>
            <person name="Palacios G."/>
            <person name="Tesh R."/>
            <person name="Travassos da Rosa A."/>
            <person name="Savji N."/>
            <person name="Sze W."/>
            <person name="Jain K."/>
            <person name="Serge R."/>
            <person name="Guzman H."/>
            <person name="Guevara C."/>
            <person name="Nunes M.R."/>
            <person name="Nunes-Neto J.P."/>
            <person name="Kochel T."/>
            <person name="Hutchison S."/>
            <person name="Vasconcelos P.F."/>
            <person name="Lipkin W.I."/>
        </authorList>
    </citation>
    <scope>NUCLEOTIDE SEQUENCE [LARGE SCALE GENOMIC DNA]</scope>
</reference>
<dbReference type="RefSeq" id="YP_004347994.1">
    <property type="nucleotide sequence ID" value="NC_015375.1"/>
</dbReference>
<evidence type="ECO:0000313" key="18">
    <source>
        <dbReference type="EMBL" id="AEA30071.1"/>
    </source>
</evidence>
<keyword evidence="9" id="KW-1048">Host nucleus</keyword>
<keyword evidence="10" id="KW-1040">Host Golgi apparatus</keyword>
<comment type="subcellular location">
    <subcellularLocation>
        <location evidence="1">Host Golgi apparatus</location>
    </subcellularLocation>
    <subcellularLocation>
        <location evidence="3">Host cytoplasm</location>
    </subcellularLocation>
    <subcellularLocation>
        <location evidence="5">Host endoplasmic reticulum-Golgi intermediate compartment</location>
    </subcellularLocation>
    <subcellularLocation>
        <location evidence="2">Host nucleus</location>
    </subcellularLocation>
    <subcellularLocation>
        <location evidence="4 17">Virion</location>
    </subcellularLocation>
</comment>
<evidence type="ECO:0000256" key="4">
    <source>
        <dbReference type="ARBA" id="ARBA00004328"/>
    </source>
</evidence>
<comment type="similarity">
    <text evidence="6 17">Belongs to the phlebovirus nucleocapsid protein family.</text>
</comment>
<dbReference type="GO" id="GO:0044172">
    <property type="term" value="C:host cell endoplasmic reticulum-Golgi intermediate compartment"/>
    <property type="evidence" value="ECO:0007669"/>
    <property type="project" value="UniProtKB-SubCell"/>
</dbReference>
<evidence type="ECO:0000256" key="7">
    <source>
        <dbReference type="ARBA" id="ARBA00014389"/>
    </source>
</evidence>
<evidence type="ECO:0000256" key="1">
    <source>
        <dbReference type="ARBA" id="ARBA00004136"/>
    </source>
</evidence>
<dbReference type="EMBL" id="HM119409">
    <property type="protein sequence ID" value="AEA30071.1"/>
    <property type="molecule type" value="Genomic_RNA"/>
</dbReference>